<evidence type="ECO:0000313" key="3">
    <source>
        <dbReference type="WBParaSite" id="EEL_0000566801-mRNA-1"/>
    </source>
</evidence>
<reference evidence="3" key="1">
    <citation type="submission" date="2017-02" db="UniProtKB">
        <authorList>
            <consortium name="WormBaseParasite"/>
        </authorList>
    </citation>
    <scope>IDENTIFICATION</scope>
</reference>
<dbReference type="Proteomes" id="UP000050640">
    <property type="component" value="Unplaced"/>
</dbReference>
<evidence type="ECO:0000313" key="2">
    <source>
        <dbReference type="Proteomes" id="UP000050640"/>
    </source>
</evidence>
<protein>
    <submittedName>
        <fullName evidence="3">DUF2695 domain-containing protein</fullName>
    </submittedName>
</protein>
<dbReference type="WBParaSite" id="EEL_0000566801-mRNA-1">
    <property type="protein sequence ID" value="EEL_0000566801-mRNA-1"/>
    <property type="gene ID" value="EEL_0000566801"/>
</dbReference>
<keyword evidence="2" id="KW-1185">Reference proteome</keyword>
<organism evidence="2 3">
    <name type="scientific">Elaeophora elaphi</name>
    <dbReference type="NCBI Taxonomy" id="1147741"/>
    <lineage>
        <taxon>Eukaryota</taxon>
        <taxon>Metazoa</taxon>
        <taxon>Ecdysozoa</taxon>
        <taxon>Nematoda</taxon>
        <taxon>Chromadorea</taxon>
        <taxon>Rhabditida</taxon>
        <taxon>Spirurina</taxon>
        <taxon>Spiruromorpha</taxon>
        <taxon>Filarioidea</taxon>
        <taxon>Onchocercidae</taxon>
        <taxon>Elaeophora</taxon>
    </lineage>
</organism>
<feature type="region of interest" description="Disordered" evidence="1">
    <location>
        <begin position="68"/>
        <end position="94"/>
    </location>
</feature>
<sequence>MRTERDEGPQLPDIFDVLRYLEENPVMYNALQEFIRETQQGEEAEWAPLPDNEDEADEWLVEAQWASLPEDNEDGPEVSMAPVEISGDGSRNSQFEKSSWFCHRCDHNLLLPPESTAAQRLQR</sequence>
<proteinExistence type="predicted"/>
<accession>A0A0R3RUG5</accession>
<name>A0A0R3RUG5_9BILA</name>
<evidence type="ECO:0000256" key="1">
    <source>
        <dbReference type="SAM" id="MobiDB-lite"/>
    </source>
</evidence>
<dbReference type="AlphaFoldDB" id="A0A0R3RUG5"/>